<dbReference type="EMBL" id="MU004239">
    <property type="protein sequence ID" value="KAF2666293.1"/>
    <property type="molecule type" value="Genomic_DNA"/>
</dbReference>
<reference evidence="2" key="1">
    <citation type="journal article" date="2020" name="Stud. Mycol.">
        <title>101 Dothideomycetes genomes: a test case for predicting lifestyles and emergence of pathogens.</title>
        <authorList>
            <person name="Haridas S."/>
            <person name="Albert R."/>
            <person name="Binder M."/>
            <person name="Bloem J."/>
            <person name="Labutti K."/>
            <person name="Salamov A."/>
            <person name="Andreopoulos B."/>
            <person name="Baker S."/>
            <person name="Barry K."/>
            <person name="Bills G."/>
            <person name="Bluhm B."/>
            <person name="Cannon C."/>
            <person name="Castanera R."/>
            <person name="Culley D."/>
            <person name="Daum C."/>
            <person name="Ezra D."/>
            <person name="Gonzalez J."/>
            <person name="Henrissat B."/>
            <person name="Kuo A."/>
            <person name="Liang C."/>
            <person name="Lipzen A."/>
            <person name="Lutzoni F."/>
            <person name="Magnuson J."/>
            <person name="Mondo S."/>
            <person name="Nolan M."/>
            <person name="Ohm R."/>
            <person name="Pangilinan J."/>
            <person name="Park H.-J."/>
            <person name="Ramirez L."/>
            <person name="Alfaro M."/>
            <person name="Sun H."/>
            <person name="Tritt A."/>
            <person name="Yoshinaga Y."/>
            <person name="Zwiers L.-H."/>
            <person name="Turgeon B."/>
            <person name="Goodwin S."/>
            <person name="Spatafora J."/>
            <person name="Crous P."/>
            <person name="Grigoriev I."/>
        </authorList>
    </citation>
    <scope>NUCLEOTIDE SEQUENCE</scope>
    <source>
        <strain evidence="2">CBS 115976</strain>
    </source>
</reference>
<gene>
    <name evidence="2" type="ORF">BT63DRAFT_55374</name>
</gene>
<accession>A0A6A6U4T0</accession>
<dbReference type="Proteomes" id="UP000799302">
    <property type="component" value="Unassembled WGS sequence"/>
</dbReference>
<evidence type="ECO:0000313" key="2">
    <source>
        <dbReference type="EMBL" id="KAF2666293.1"/>
    </source>
</evidence>
<feature type="signal peptide" evidence="1">
    <location>
        <begin position="1"/>
        <end position="29"/>
    </location>
</feature>
<protein>
    <recommendedName>
        <fullName evidence="4">Secreted protein</fullName>
    </recommendedName>
</protein>
<organism evidence="2 3">
    <name type="scientific">Microthyrium microscopicum</name>
    <dbReference type="NCBI Taxonomy" id="703497"/>
    <lineage>
        <taxon>Eukaryota</taxon>
        <taxon>Fungi</taxon>
        <taxon>Dikarya</taxon>
        <taxon>Ascomycota</taxon>
        <taxon>Pezizomycotina</taxon>
        <taxon>Dothideomycetes</taxon>
        <taxon>Dothideomycetes incertae sedis</taxon>
        <taxon>Microthyriales</taxon>
        <taxon>Microthyriaceae</taxon>
        <taxon>Microthyrium</taxon>
    </lineage>
</organism>
<sequence length="84" mass="9749">MPTLSLIHFRTKSILLFMHLCSHKFTISAQPPKDKQDYKAATIFKPAHHAACPRPLELKFHSLIFAFQNVHKPFQHPFASRNQL</sequence>
<proteinExistence type="predicted"/>
<name>A0A6A6U4T0_9PEZI</name>
<evidence type="ECO:0008006" key="4">
    <source>
        <dbReference type="Google" id="ProtNLM"/>
    </source>
</evidence>
<keyword evidence="1" id="KW-0732">Signal</keyword>
<feature type="chain" id="PRO_5025679597" description="Secreted protein" evidence="1">
    <location>
        <begin position="30"/>
        <end position="84"/>
    </location>
</feature>
<dbReference type="AlphaFoldDB" id="A0A6A6U4T0"/>
<keyword evidence="3" id="KW-1185">Reference proteome</keyword>
<evidence type="ECO:0000256" key="1">
    <source>
        <dbReference type="SAM" id="SignalP"/>
    </source>
</evidence>
<evidence type="ECO:0000313" key="3">
    <source>
        <dbReference type="Proteomes" id="UP000799302"/>
    </source>
</evidence>